<dbReference type="Proteomes" id="UP000565078">
    <property type="component" value="Unassembled WGS sequence"/>
</dbReference>
<name>A0A7J4IVB5_9ARCH</name>
<proteinExistence type="predicted"/>
<evidence type="ECO:0000313" key="2">
    <source>
        <dbReference type="Proteomes" id="UP000565078"/>
    </source>
</evidence>
<gene>
    <name evidence="1" type="ORF">HA254_01860</name>
</gene>
<reference evidence="2" key="1">
    <citation type="journal article" date="2020" name="bioRxiv">
        <title>A rank-normalized archaeal taxonomy based on genome phylogeny resolves widespread incomplete and uneven classifications.</title>
        <authorList>
            <person name="Rinke C."/>
            <person name="Chuvochina M."/>
            <person name="Mussig A.J."/>
            <person name="Chaumeil P.-A."/>
            <person name="Waite D.W."/>
            <person name="Whitman W.B."/>
            <person name="Parks D.H."/>
            <person name="Hugenholtz P."/>
        </authorList>
    </citation>
    <scope>NUCLEOTIDE SEQUENCE [LARGE SCALE GENOMIC DNA]</scope>
</reference>
<comment type="caution">
    <text evidence="1">The sequence shown here is derived from an EMBL/GenBank/DDBJ whole genome shotgun (WGS) entry which is preliminary data.</text>
</comment>
<protein>
    <submittedName>
        <fullName evidence="1">Uncharacterized protein</fullName>
    </submittedName>
</protein>
<dbReference type="InterPro" id="IPR013324">
    <property type="entry name" value="RNA_pol_sigma_r3/r4-like"/>
</dbReference>
<dbReference type="SUPFAM" id="SSF88659">
    <property type="entry name" value="Sigma3 and sigma4 domains of RNA polymerase sigma factors"/>
    <property type="match status" value="1"/>
</dbReference>
<dbReference type="InterPro" id="IPR036388">
    <property type="entry name" value="WH-like_DNA-bd_sf"/>
</dbReference>
<sequence>MLPKRMGLLQRAKALVLLKKGHSPDETARILRQRYHPTDPVDDVKRKYFPAKGAFAIGRLEGATREEIAANLGKMKSYQTRGREFHAKRLNTPANLAASRNRMISQQKDPSFRKKNIEATKRYRQDPQVKRRYERIGRRSLSRLRQDPAFVEAERRRRSELMVHLNKDPNFVNARNERSRVLMTRLNRDPDFVAARNEAMRKLGENPKFAEARRNRAKKIMAELRKDPGFVKATNARLRKYARDPELNAQRRERMKKKHQDPNFARIVKETASKTMQKLHQDPAFNDANKERSKKVMAQLRRNPQFLAALKAGASTSLSNLHKRPDFAAGNRARAKVKMTSLNQDPVFKKARLEGIAQHWNTYRLRIADYAQRLEVGGAGLYPRARSTKKIDIHQTYTTRTPATILQKRERKRVIRTALSALPELERETVLTMFNLEKGSIEMQIGQAAAILGKTRQEIQATYENALAKLAQNTKIRELR</sequence>
<dbReference type="AlphaFoldDB" id="A0A7J4IVB5"/>
<organism evidence="1 2">
    <name type="scientific">Candidatus Iainarchaeum sp</name>
    <dbReference type="NCBI Taxonomy" id="3101447"/>
    <lineage>
        <taxon>Archaea</taxon>
        <taxon>Candidatus Iainarchaeota</taxon>
        <taxon>Candidatus Iainarchaeia</taxon>
        <taxon>Candidatus Iainarchaeales</taxon>
        <taxon>Candidatus Iainarchaeaceae</taxon>
        <taxon>Candidatus Iainarchaeum</taxon>
    </lineage>
</organism>
<dbReference type="EMBL" id="DUGC01000034">
    <property type="protein sequence ID" value="HIH09392.1"/>
    <property type="molecule type" value="Genomic_DNA"/>
</dbReference>
<accession>A0A7J4IVB5</accession>
<dbReference type="Gene3D" id="1.10.10.10">
    <property type="entry name" value="Winged helix-like DNA-binding domain superfamily/Winged helix DNA-binding domain"/>
    <property type="match status" value="1"/>
</dbReference>
<evidence type="ECO:0000313" key="1">
    <source>
        <dbReference type="EMBL" id="HIH09392.1"/>
    </source>
</evidence>